<keyword evidence="2" id="KW-1185">Reference proteome</keyword>
<dbReference type="Proteomes" id="UP000028990">
    <property type="component" value="Unassembled WGS sequence"/>
</dbReference>
<protein>
    <submittedName>
        <fullName evidence="1">Uncharacterized protein</fullName>
    </submittedName>
</protein>
<name>A0A091D7T4_FUKDA</name>
<dbReference type="AlphaFoldDB" id="A0A091D7T4"/>
<sequence>MEDSASLGFFSAPGSLRGVFAPDPGFLGLPVGSSEGQGRVGPEVAATGRVRAALGCGEEQACVPGPALPLKSVTRPRRGTFRTKALVFVPGFVAA</sequence>
<gene>
    <name evidence="1" type="ORF">H920_19697</name>
</gene>
<reference evidence="1 2" key="1">
    <citation type="submission" date="2013-11" db="EMBL/GenBank/DDBJ databases">
        <title>The Damaraland mole rat (Fukomys damarensis) genome and evolution of African mole rats.</title>
        <authorList>
            <person name="Gladyshev V.N."/>
            <person name="Fang X."/>
        </authorList>
    </citation>
    <scope>NUCLEOTIDE SEQUENCE [LARGE SCALE GENOMIC DNA]</scope>
    <source>
        <tissue evidence="1">Liver</tissue>
    </source>
</reference>
<proteinExistence type="predicted"/>
<evidence type="ECO:0000313" key="1">
    <source>
        <dbReference type="EMBL" id="KFO18906.1"/>
    </source>
</evidence>
<organism evidence="1 2">
    <name type="scientific">Fukomys damarensis</name>
    <name type="common">Damaraland mole rat</name>
    <name type="synonym">Cryptomys damarensis</name>
    <dbReference type="NCBI Taxonomy" id="885580"/>
    <lineage>
        <taxon>Eukaryota</taxon>
        <taxon>Metazoa</taxon>
        <taxon>Chordata</taxon>
        <taxon>Craniata</taxon>
        <taxon>Vertebrata</taxon>
        <taxon>Euteleostomi</taxon>
        <taxon>Mammalia</taxon>
        <taxon>Eutheria</taxon>
        <taxon>Euarchontoglires</taxon>
        <taxon>Glires</taxon>
        <taxon>Rodentia</taxon>
        <taxon>Hystricomorpha</taxon>
        <taxon>Bathyergidae</taxon>
        <taxon>Fukomys</taxon>
    </lineage>
</organism>
<evidence type="ECO:0000313" key="2">
    <source>
        <dbReference type="Proteomes" id="UP000028990"/>
    </source>
</evidence>
<dbReference type="EMBL" id="KN125295">
    <property type="protein sequence ID" value="KFO18906.1"/>
    <property type="molecule type" value="Genomic_DNA"/>
</dbReference>
<accession>A0A091D7T4</accession>